<dbReference type="EMBL" id="CP043329">
    <property type="protein sequence ID" value="QEK50909.1"/>
    <property type="molecule type" value="Genomic_DNA"/>
</dbReference>
<accession>A0A5C0VFS8</accession>
<evidence type="ECO:0000313" key="1">
    <source>
        <dbReference type="EMBL" id="QEK50909.1"/>
    </source>
</evidence>
<evidence type="ECO:0000313" key="2">
    <source>
        <dbReference type="Proteomes" id="UP000323653"/>
    </source>
</evidence>
<dbReference type="AlphaFoldDB" id="A0A5C0VFS8"/>
<sequence length="231" mass="26446">MKNIILLFLSVFLLSCKKDCKILSYTQDGGEKSSLVDTNSNLPKNYIFDEKGRVVFNKVELGSDSYEYKYFYNTSNKLSKVVKNRFTNDSNQKPILFVIDTYTFNYVENNPSVVQVKSKGVNKGIGFSDDYTLTYYIEYEEDEINSHDNSLIQLVKFTQKDIVGKGGYFLQEHFGELPNKLIKSIVKTSPKEPSTKENYIYLKNEEDKIIGIKNIINGTSNKPLVINSILS</sequence>
<dbReference type="PROSITE" id="PS51257">
    <property type="entry name" value="PROKAR_LIPOPROTEIN"/>
    <property type="match status" value="1"/>
</dbReference>
<organism evidence="1 2">
    <name type="scientific">Pedobacter aquae</name>
    <dbReference type="NCBI Taxonomy" id="2605747"/>
    <lineage>
        <taxon>Bacteria</taxon>
        <taxon>Pseudomonadati</taxon>
        <taxon>Bacteroidota</taxon>
        <taxon>Sphingobacteriia</taxon>
        <taxon>Sphingobacteriales</taxon>
        <taxon>Sphingobacteriaceae</taxon>
        <taxon>Pedobacter</taxon>
    </lineage>
</organism>
<keyword evidence="2" id="KW-1185">Reference proteome</keyword>
<protein>
    <submittedName>
        <fullName evidence="1">Uncharacterized protein</fullName>
    </submittedName>
</protein>
<dbReference type="KEGG" id="pej:FYC62_03910"/>
<reference evidence="1 2" key="1">
    <citation type="submission" date="2019-08" db="EMBL/GenBank/DDBJ databases">
        <title>Pedobacter sp. nov., isolated from Han river, South Korea.</title>
        <authorList>
            <person name="Lee D.-H."/>
            <person name="Kim Y.-S."/>
            <person name="Hwang E.-M."/>
            <person name="Le Tran T.C."/>
            <person name="Cha C.-J."/>
        </authorList>
    </citation>
    <scope>NUCLEOTIDE SEQUENCE [LARGE SCALE GENOMIC DNA]</scope>
    <source>
        <strain evidence="1 2">CJ43</strain>
    </source>
</reference>
<dbReference type="RefSeq" id="WP_149073994.1">
    <property type="nucleotide sequence ID" value="NZ_CP043329.1"/>
</dbReference>
<dbReference type="Proteomes" id="UP000323653">
    <property type="component" value="Chromosome"/>
</dbReference>
<name>A0A5C0VFS8_9SPHI</name>
<gene>
    <name evidence="1" type="ORF">FYC62_03910</name>
</gene>
<proteinExistence type="predicted"/>